<dbReference type="GO" id="GO:0043138">
    <property type="term" value="F:3'-5' DNA helicase activity"/>
    <property type="evidence" value="ECO:0007669"/>
    <property type="project" value="UniProtKB-UniRule"/>
</dbReference>
<dbReference type="InterPro" id="IPR011335">
    <property type="entry name" value="Restrct_endonuc-II-like"/>
</dbReference>
<evidence type="ECO:0000313" key="17">
    <source>
        <dbReference type="EMBL" id="RFU62147.1"/>
    </source>
</evidence>
<dbReference type="EC" id="5.6.2.4" evidence="13"/>
<dbReference type="EC" id="3.1.-.-" evidence="13"/>
<dbReference type="SUPFAM" id="SSF52980">
    <property type="entry name" value="Restriction endonuclease-like"/>
    <property type="match status" value="1"/>
</dbReference>
<keyword evidence="4 13" id="KW-0378">Hydrolase</keyword>
<dbReference type="OrthoDB" id="9810135at2"/>
<dbReference type="PANTHER" id="PTHR11070">
    <property type="entry name" value="UVRD / RECB / PCRA DNA HELICASE FAMILY MEMBER"/>
    <property type="match status" value="1"/>
</dbReference>
<evidence type="ECO:0000256" key="10">
    <source>
        <dbReference type="ARBA" id="ARBA00023235"/>
    </source>
</evidence>
<keyword evidence="3 13" id="KW-0227">DNA damage</keyword>
<evidence type="ECO:0000256" key="4">
    <source>
        <dbReference type="ARBA" id="ARBA00022801"/>
    </source>
</evidence>
<dbReference type="InterPro" id="IPR014017">
    <property type="entry name" value="DNA_helicase_UvrD-like_C"/>
</dbReference>
<keyword evidence="10 13" id="KW-0413">Isomerase</keyword>
<evidence type="ECO:0000313" key="18">
    <source>
        <dbReference type="Proteomes" id="UP000262939"/>
    </source>
</evidence>
<evidence type="ECO:0000256" key="8">
    <source>
        <dbReference type="ARBA" id="ARBA00023125"/>
    </source>
</evidence>
<dbReference type="GO" id="GO:0005524">
    <property type="term" value="F:ATP binding"/>
    <property type="evidence" value="ECO:0007669"/>
    <property type="project" value="UniProtKB-UniRule"/>
</dbReference>
<keyword evidence="6 13" id="KW-0269">Exonuclease</keyword>
<dbReference type="InterPro" id="IPR000212">
    <property type="entry name" value="DNA_helicase_UvrD/REP"/>
</dbReference>
<organism evidence="17 18">
    <name type="scientific">Peribacillus glennii</name>
    <dbReference type="NCBI Taxonomy" id="2303991"/>
    <lineage>
        <taxon>Bacteria</taxon>
        <taxon>Bacillati</taxon>
        <taxon>Bacillota</taxon>
        <taxon>Bacilli</taxon>
        <taxon>Bacillales</taxon>
        <taxon>Bacillaceae</taxon>
        <taxon>Peribacillus</taxon>
    </lineage>
</organism>
<dbReference type="Pfam" id="PF13361">
    <property type="entry name" value="UvrD_C"/>
    <property type="match status" value="1"/>
</dbReference>
<evidence type="ECO:0000256" key="14">
    <source>
        <dbReference type="PROSITE-ProRule" id="PRU00560"/>
    </source>
</evidence>
<keyword evidence="7 13" id="KW-0067">ATP-binding</keyword>
<dbReference type="GO" id="GO:0000724">
    <property type="term" value="P:double-strand break repair via homologous recombination"/>
    <property type="evidence" value="ECO:0007669"/>
    <property type="project" value="UniProtKB-UniRule"/>
</dbReference>
<feature type="domain" description="UvrD-like helicase C-terminal" evidence="16">
    <location>
        <begin position="526"/>
        <end position="821"/>
    </location>
</feature>
<comment type="caution">
    <text evidence="17">The sequence shown here is derived from an EMBL/GenBank/DDBJ whole genome shotgun (WGS) entry which is preliminary data.</text>
</comment>
<dbReference type="Pfam" id="PF00580">
    <property type="entry name" value="UvrD-helicase"/>
    <property type="match status" value="1"/>
</dbReference>
<dbReference type="Proteomes" id="UP000262939">
    <property type="component" value="Unassembled WGS sequence"/>
</dbReference>
<keyword evidence="2 13" id="KW-0547">Nucleotide-binding</keyword>
<accession>A0A372L9H4</accession>
<evidence type="ECO:0000256" key="5">
    <source>
        <dbReference type="ARBA" id="ARBA00022806"/>
    </source>
</evidence>
<reference evidence="17 18" key="1">
    <citation type="submission" date="2018-08" db="EMBL/GenBank/DDBJ databases">
        <title>Bacillus chawlae sp. nov., Bacillus glennii sp. nov., and Bacillus saganii sp. nov. Isolated from the Vehicle Assembly Building at Kennedy Space Center where the Viking Spacecraft were Assembled.</title>
        <authorList>
            <person name="Seuylemezian A."/>
            <person name="Vaishampayan P."/>
        </authorList>
    </citation>
    <scope>NUCLEOTIDE SEQUENCE [LARGE SCALE GENOMIC DNA]</scope>
    <source>
        <strain evidence="17 18">V44-8</strain>
    </source>
</reference>
<evidence type="ECO:0000256" key="11">
    <source>
        <dbReference type="ARBA" id="ARBA00034617"/>
    </source>
</evidence>
<dbReference type="FunFam" id="3.40.50.300:FF:001236">
    <property type="entry name" value="ATP-dependent helicase/nuclease subunit A"/>
    <property type="match status" value="1"/>
</dbReference>
<dbReference type="GO" id="GO:0016887">
    <property type="term" value="F:ATP hydrolysis activity"/>
    <property type="evidence" value="ECO:0007669"/>
    <property type="project" value="RHEA"/>
</dbReference>
<dbReference type="PROSITE" id="PS51217">
    <property type="entry name" value="UVRD_HELICASE_CTER"/>
    <property type="match status" value="1"/>
</dbReference>
<dbReference type="GO" id="GO:0005829">
    <property type="term" value="C:cytosol"/>
    <property type="evidence" value="ECO:0007669"/>
    <property type="project" value="TreeGrafter"/>
</dbReference>
<comment type="function">
    <text evidence="13">The heterodimer acts as both an ATP-dependent DNA helicase and an ATP-dependent, dual-direction single-stranded exonuclease. Recognizes the chi site generating a DNA molecule suitable for the initiation of homologous recombination. The AddA nuclease domain is required for chi fragment generation; this subunit has the helicase and 3' -&gt; 5' nuclease activities.</text>
</comment>
<sequence>MNKTKIPVKPAEVTWTDDQWKAIWAKDQDILVAAAAGSGKTAVLVNRIIQKVLAEENPIDVDELLVVTFTNASAAEMRHRIGEALEKAIDENPRSQHLRKQLSLINRASISTLHSFCLEVIRKYYYLTEIDPGFRIADSTEAELLRDEVMEELFEEQYGQSDNDRFFKLVDAFTSDRNDSALQNMVRSLHDFSRSHPDPNLWLDHLIKMYEVDENALIEDLYFIDALKFDIGLQLQTAHDFLEQAMELAKVPGGPAPRAENFIDDLRIVDQLSRAHEESWNQLYESMQTWKFSTAKRCSGDEYNKELVDLATKHRNKAKKILENLKSELFSRRPESYIHDIRELKGYAETLVMLVKEFDTRFFAAKADKNLVDFADLEHYCLDILTESSADSNRLPSQAALEYRSKFKEVLVDEYQDTNLVQESIIKLVTADGEENGNLFMVGDVKQSIYRFRLAEPNLFLGKYTRFTHDGTETGLRIDLNRNFRSRKEVLDGTNFLFKQLMGITVGEIDYDQDAELKKGAAYPEDKNYPVEMYLIDGSNKDEAEITFSNPESESDSQDAVFDAEELENAQLEARMMAKLIRKAIGEKQQIFDAKTQNYRSITYRDIVILLRSMPWAPQIMEEFKNQGIPVYANLSTGYFEATEVAIMISLLKVIDNPQQDIPLVSVLRSPIVGLDEEELARIRLFNPGTYYEAISDFFRKADPEEFGFLYEKVSWFTGKLVKWRKLAAQEALSDLIWLLYRETGFYDFAGGMPGGKQRQANLRALYDRARQYESSSFRGLFRFLRFIERMQERGDDLGAARALGEQEDVVRLMTIHSSKGLEFPVVFIAGLSKQFNMMDIRKSYLLDKDYGFASKYVNPELRITYPSLPQIAFKKKKQLEMIAEEMRVLYVALTRAKEKLYLIGTVKDAEKSVREWTAGRADSGWLLKDYVRAGAKTYMDWIGPAIIRHCDSDALLAGTGISATRNEDIYRHPSSWKIEIVPGMDLQIFNEEEAIEQEKLLESVKNFEQADAQSEYKEKIDRQLNWSYPFADASIHRSKQSVSELKRQAELRDDESSMELLRKFKRPILTRPSFMQEKSLTPAEKGTVMHLIMQHIDMGKPVTEQTINQLAEDLINRELMTEEQKAAVDPAVIVSFFDSEIGGRLKRAAIVRREVPFTMALPAREAYSHWENGDEQILVQGVIDCIFEDKNGIVLLDYKTDAITGKFASGFEGARNILADRYRVQLKLYIRAVETILTRKVNESYLFFFDGAHLLNMKDG</sequence>
<evidence type="ECO:0000256" key="1">
    <source>
        <dbReference type="ARBA" id="ARBA00022722"/>
    </source>
</evidence>
<evidence type="ECO:0000256" key="7">
    <source>
        <dbReference type="ARBA" id="ARBA00022840"/>
    </source>
</evidence>
<comment type="similarity">
    <text evidence="13">Belongs to the helicase family. AddA subfamily.</text>
</comment>
<evidence type="ECO:0000256" key="6">
    <source>
        <dbReference type="ARBA" id="ARBA00022839"/>
    </source>
</evidence>
<gene>
    <name evidence="13 17" type="primary">addA</name>
    <name evidence="17" type="ORF">D0466_16340</name>
</gene>
<dbReference type="PROSITE" id="PS51198">
    <property type="entry name" value="UVRD_HELICASE_ATP_BIND"/>
    <property type="match status" value="1"/>
</dbReference>
<dbReference type="InterPro" id="IPR027417">
    <property type="entry name" value="P-loop_NTPase"/>
</dbReference>
<dbReference type="Gene3D" id="3.40.50.300">
    <property type="entry name" value="P-loop containing nucleotide triphosphate hydrolases"/>
    <property type="match status" value="4"/>
</dbReference>
<keyword evidence="9 13" id="KW-0234">DNA repair</keyword>
<dbReference type="FunFam" id="3.40.50.300:FF:001196">
    <property type="entry name" value="ATP-dependent helicase/nuclease subunit A"/>
    <property type="match status" value="1"/>
</dbReference>
<dbReference type="PANTHER" id="PTHR11070:SF48">
    <property type="entry name" value="ATP-DEPENDENT HELICASE_NUCLEASE SUBUNIT A"/>
    <property type="match status" value="1"/>
</dbReference>
<feature type="binding site" evidence="14">
    <location>
        <begin position="34"/>
        <end position="41"/>
    </location>
    <ligand>
        <name>ATP</name>
        <dbReference type="ChEBI" id="CHEBI:30616"/>
    </ligand>
</feature>
<dbReference type="Gene3D" id="3.90.320.10">
    <property type="match status" value="1"/>
</dbReference>
<keyword evidence="1 13" id="KW-0540">Nuclease</keyword>
<feature type="domain" description="UvrD-like helicase ATP-binding" evidence="15">
    <location>
        <begin position="13"/>
        <end position="487"/>
    </location>
</feature>
<comment type="catalytic activity">
    <reaction evidence="12 13">
        <text>ATP + H2O = ADP + phosphate + H(+)</text>
        <dbReference type="Rhea" id="RHEA:13065"/>
        <dbReference type="ChEBI" id="CHEBI:15377"/>
        <dbReference type="ChEBI" id="CHEBI:15378"/>
        <dbReference type="ChEBI" id="CHEBI:30616"/>
        <dbReference type="ChEBI" id="CHEBI:43474"/>
        <dbReference type="ChEBI" id="CHEBI:456216"/>
        <dbReference type="EC" id="5.6.2.4"/>
    </reaction>
</comment>
<evidence type="ECO:0000256" key="13">
    <source>
        <dbReference type="HAMAP-Rule" id="MF_01451"/>
    </source>
</evidence>
<evidence type="ECO:0000256" key="2">
    <source>
        <dbReference type="ARBA" id="ARBA00022741"/>
    </source>
</evidence>
<dbReference type="RefSeq" id="WP_117323605.1">
    <property type="nucleotide sequence ID" value="NZ_QVTD01000011.1"/>
</dbReference>
<keyword evidence="18" id="KW-1185">Reference proteome</keyword>
<proteinExistence type="inferred from homology"/>
<evidence type="ECO:0000256" key="9">
    <source>
        <dbReference type="ARBA" id="ARBA00023204"/>
    </source>
</evidence>
<name>A0A372L9H4_9BACI</name>
<dbReference type="CDD" id="cd17932">
    <property type="entry name" value="DEXQc_UvrD"/>
    <property type="match status" value="1"/>
</dbReference>
<keyword evidence="5 13" id="KW-0347">Helicase</keyword>
<keyword evidence="8 13" id="KW-0238">DNA-binding</keyword>
<dbReference type="CDD" id="cd18807">
    <property type="entry name" value="SF1_C_UvrD"/>
    <property type="match status" value="1"/>
</dbReference>
<dbReference type="GO" id="GO:0033202">
    <property type="term" value="C:DNA helicase complex"/>
    <property type="evidence" value="ECO:0007669"/>
    <property type="project" value="TreeGrafter"/>
</dbReference>
<comment type="subunit">
    <text evidence="13">Heterodimer of AddA and AddB/RexB.</text>
</comment>
<dbReference type="GO" id="GO:0003690">
    <property type="term" value="F:double-stranded DNA binding"/>
    <property type="evidence" value="ECO:0007669"/>
    <property type="project" value="UniProtKB-UniRule"/>
</dbReference>
<dbReference type="AlphaFoldDB" id="A0A372L9H4"/>
<evidence type="ECO:0000259" key="15">
    <source>
        <dbReference type="PROSITE" id="PS51198"/>
    </source>
</evidence>
<dbReference type="SUPFAM" id="SSF52540">
    <property type="entry name" value="P-loop containing nucleoside triphosphate hydrolases"/>
    <property type="match status" value="1"/>
</dbReference>
<dbReference type="InterPro" id="IPR014016">
    <property type="entry name" value="UvrD-like_ATP-bd"/>
</dbReference>
<dbReference type="Pfam" id="PF12705">
    <property type="entry name" value="PDDEXK_1"/>
    <property type="match status" value="1"/>
</dbReference>
<dbReference type="InterPro" id="IPR014152">
    <property type="entry name" value="AddA"/>
</dbReference>
<protein>
    <recommendedName>
        <fullName evidence="13">ATP-dependent helicase/nuclease subunit A</fullName>
        <ecNumber evidence="13">3.1.-.-</ecNumber>
        <ecNumber evidence="13">5.6.2.4</ecNumber>
    </recommendedName>
    <alternativeName>
        <fullName evidence="13">ATP-dependent helicase/nuclease AddA</fullName>
    </alternativeName>
    <alternativeName>
        <fullName evidence="13">DNA 3'-5' helicase AddA</fullName>
    </alternativeName>
</protein>
<evidence type="ECO:0000259" key="16">
    <source>
        <dbReference type="PROSITE" id="PS51217"/>
    </source>
</evidence>
<dbReference type="InterPro" id="IPR011604">
    <property type="entry name" value="PDDEXK-like_dom_sf"/>
</dbReference>
<evidence type="ECO:0000256" key="3">
    <source>
        <dbReference type="ARBA" id="ARBA00022763"/>
    </source>
</evidence>
<dbReference type="NCBIfam" id="TIGR02785">
    <property type="entry name" value="addA_Gpos"/>
    <property type="match status" value="1"/>
</dbReference>
<dbReference type="EMBL" id="QVTD01000011">
    <property type="protein sequence ID" value="RFU62147.1"/>
    <property type="molecule type" value="Genomic_DNA"/>
</dbReference>
<dbReference type="InterPro" id="IPR038726">
    <property type="entry name" value="PDDEXK_AddAB-type"/>
</dbReference>
<dbReference type="HAMAP" id="MF_01451">
    <property type="entry name" value="AddA"/>
    <property type="match status" value="1"/>
</dbReference>
<evidence type="ECO:0000256" key="12">
    <source>
        <dbReference type="ARBA" id="ARBA00048988"/>
    </source>
</evidence>
<comment type="catalytic activity">
    <reaction evidence="11 13">
        <text>Couples ATP hydrolysis with the unwinding of duplex DNA by translocating in the 3'-5' direction.</text>
        <dbReference type="EC" id="5.6.2.4"/>
    </reaction>
</comment>
<comment type="cofactor">
    <cofactor evidence="13">
        <name>Mg(2+)</name>
        <dbReference type="ChEBI" id="CHEBI:18420"/>
    </cofactor>
</comment>
<dbReference type="GO" id="GO:0008408">
    <property type="term" value="F:3'-5' exonuclease activity"/>
    <property type="evidence" value="ECO:0007669"/>
    <property type="project" value="UniProtKB-UniRule"/>
</dbReference>